<feature type="transmembrane region" description="Helical" evidence="1">
    <location>
        <begin position="12"/>
        <end position="37"/>
    </location>
</feature>
<evidence type="ECO:0000256" key="1">
    <source>
        <dbReference type="SAM" id="Phobius"/>
    </source>
</evidence>
<gene>
    <name evidence="2" type="ORF">MONAX_5E046309</name>
</gene>
<protein>
    <submittedName>
        <fullName evidence="2">Uncharacterized protein</fullName>
    </submittedName>
</protein>
<dbReference type="AlphaFoldDB" id="A0A5E4CRV6"/>
<sequence length="51" mass="5830">MERVQAWLQENLTIILGVCVGVAVIELLGMLLSICLFRHIHSEDYSKVPKY</sequence>
<dbReference type="EMBL" id="CABDUW010001901">
    <property type="protein sequence ID" value="VTJ84535.1"/>
    <property type="molecule type" value="Genomic_DNA"/>
</dbReference>
<comment type="caution">
    <text evidence="2">The sequence shown here is derived from an EMBL/GenBank/DDBJ whole genome shotgun (WGS) entry which is preliminary data.</text>
</comment>
<keyword evidence="1" id="KW-0812">Transmembrane</keyword>
<keyword evidence="1" id="KW-0472">Membrane</keyword>
<evidence type="ECO:0000313" key="2">
    <source>
        <dbReference type="EMBL" id="VTJ84535.1"/>
    </source>
</evidence>
<organism evidence="2">
    <name type="scientific">Marmota monax</name>
    <name type="common">Woodchuck</name>
    <dbReference type="NCBI Taxonomy" id="9995"/>
    <lineage>
        <taxon>Eukaryota</taxon>
        <taxon>Metazoa</taxon>
        <taxon>Chordata</taxon>
        <taxon>Craniata</taxon>
        <taxon>Vertebrata</taxon>
        <taxon>Euteleostomi</taxon>
        <taxon>Mammalia</taxon>
        <taxon>Eutheria</taxon>
        <taxon>Euarchontoglires</taxon>
        <taxon>Glires</taxon>
        <taxon>Rodentia</taxon>
        <taxon>Sciuromorpha</taxon>
        <taxon>Sciuridae</taxon>
        <taxon>Xerinae</taxon>
        <taxon>Marmotini</taxon>
        <taxon>Marmota</taxon>
    </lineage>
</organism>
<name>A0A5E4CRV6_MARMO</name>
<keyword evidence="1" id="KW-1133">Transmembrane helix</keyword>
<reference evidence="2" key="1">
    <citation type="submission" date="2019-04" db="EMBL/GenBank/DDBJ databases">
        <authorList>
            <person name="Alioto T."/>
            <person name="Alioto T."/>
        </authorList>
    </citation>
    <scope>NUCLEOTIDE SEQUENCE [LARGE SCALE GENOMIC DNA]</scope>
</reference>
<accession>A0A5E4CRV6</accession>
<proteinExistence type="predicted"/>